<dbReference type="InterPro" id="IPR038135">
    <property type="entry name" value="Methylthiotransferase_N_sf"/>
</dbReference>
<organism evidence="13 14">
    <name type="scientific">Nostoc paludosum FACHB-159</name>
    <dbReference type="NCBI Taxonomy" id="2692908"/>
    <lineage>
        <taxon>Bacteria</taxon>
        <taxon>Bacillati</taxon>
        <taxon>Cyanobacteriota</taxon>
        <taxon>Cyanophyceae</taxon>
        <taxon>Nostocales</taxon>
        <taxon>Nostocaceae</taxon>
        <taxon>Nostoc</taxon>
    </lineage>
</organism>
<comment type="caution">
    <text evidence="13">The sequence shown here is derived from an EMBL/GenBank/DDBJ whole genome shotgun (WGS) entry which is preliminary data.</text>
</comment>
<sequence>MTTSKRHYHITTFGCQMNKADSERMAGVMEDMGFEWSEDPNNADVILYNTCTIRDNAEQKVYSYLGRQAKRKHEQPDLTLIVAGCVAQQEGEALLRRVPELDLVMGPQHANRLKDLLESVFEGNQVVATEPVHIMEDITQPRRDSKVTAWVNVIYGCNERCTYCVVPNVRGVEQSRTPEAIRAEMAELGRQGYKEITLLGQNIDAYGRDLPGATPEGRHLHNFTDLLYYVHDVPGIERIRFATSHPRYFTERLIRACAELPKVCEHFHIPFQSGDNEVLKAMSRGYTHEKYRRIIDTIRRYMPDASISADAIVGFPGETEQQFENTLKLVEDIGFDMLNTAAYSPRPGTPAALWENQLSEEVKSDRLQRLNHLVGIKASERSQRYFGRIEEVLVEDQNPKDKTQVMGRTGGNRLTFFTGDIKQLKGQLVKVKITEVRAFSLTGEPVEVRQALSV</sequence>
<dbReference type="InterPro" id="IPR058240">
    <property type="entry name" value="rSAM_sf"/>
</dbReference>
<dbReference type="InterPro" id="IPR007197">
    <property type="entry name" value="rSAM"/>
</dbReference>
<name>A0ABR8K2V4_9NOSO</name>
<gene>
    <name evidence="9 13" type="primary">miaB</name>
    <name evidence="13" type="ORF">H6H03_07500</name>
</gene>
<keyword evidence="6 9" id="KW-0408">Iron</keyword>
<dbReference type="PROSITE" id="PS50926">
    <property type="entry name" value="TRAM"/>
    <property type="match status" value="1"/>
</dbReference>
<dbReference type="Gene3D" id="3.40.50.12160">
    <property type="entry name" value="Methylthiotransferase, N-terminal domain"/>
    <property type="match status" value="1"/>
</dbReference>
<evidence type="ECO:0000256" key="4">
    <source>
        <dbReference type="ARBA" id="ARBA00022691"/>
    </source>
</evidence>
<dbReference type="InterPro" id="IPR006463">
    <property type="entry name" value="MiaB_methiolase"/>
</dbReference>
<dbReference type="SUPFAM" id="SSF102114">
    <property type="entry name" value="Radical SAM enzymes"/>
    <property type="match status" value="1"/>
</dbReference>
<keyword evidence="5 9" id="KW-0479">Metal-binding</keyword>
<evidence type="ECO:0000256" key="8">
    <source>
        <dbReference type="ARBA" id="ARBA00033765"/>
    </source>
</evidence>
<comment type="catalytic activity">
    <reaction evidence="9">
        <text>N(6)-dimethylallyladenosine(37) in tRNA + (sulfur carrier)-SH + AH2 + 2 S-adenosyl-L-methionine = 2-methylsulfanyl-N(6)-dimethylallyladenosine(37) in tRNA + (sulfur carrier)-H + 5'-deoxyadenosine + L-methionine + A + S-adenosyl-L-homocysteine + 2 H(+)</text>
        <dbReference type="Rhea" id="RHEA:37067"/>
        <dbReference type="Rhea" id="RHEA-COMP:10375"/>
        <dbReference type="Rhea" id="RHEA-COMP:10376"/>
        <dbReference type="Rhea" id="RHEA-COMP:14737"/>
        <dbReference type="Rhea" id="RHEA-COMP:14739"/>
        <dbReference type="ChEBI" id="CHEBI:13193"/>
        <dbReference type="ChEBI" id="CHEBI:15378"/>
        <dbReference type="ChEBI" id="CHEBI:17319"/>
        <dbReference type="ChEBI" id="CHEBI:17499"/>
        <dbReference type="ChEBI" id="CHEBI:29917"/>
        <dbReference type="ChEBI" id="CHEBI:57844"/>
        <dbReference type="ChEBI" id="CHEBI:57856"/>
        <dbReference type="ChEBI" id="CHEBI:59789"/>
        <dbReference type="ChEBI" id="CHEBI:64428"/>
        <dbReference type="ChEBI" id="CHEBI:74415"/>
        <dbReference type="ChEBI" id="CHEBI:74417"/>
        <dbReference type="EC" id="2.8.4.3"/>
    </reaction>
</comment>
<comment type="subunit">
    <text evidence="9">Monomer.</text>
</comment>
<dbReference type="PROSITE" id="PS51449">
    <property type="entry name" value="MTTASE_N"/>
    <property type="match status" value="1"/>
</dbReference>
<evidence type="ECO:0000256" key="2">
    <source>
        <dbReference type="ARBA" id="ARBA00022485"/>
    </source>
</evidence>
<dbReference type="SMART" id="SM00729">
    <property type="entry name" value="Elp3"/>
    <property type="match status" value="1"/>
</dbReference>
<feature type="binding site" evidence="9">
    <location>
        <position position="164"/>
    </location>
    <ligand>
        <name>[4Fe-4S] cluster</name>
        <dbReference type="ChEBI" id="CHEBI:49883"/>
        <label>2</label>
        <note>4Fe-4S-S-AdoMet</note>
    </ligand>
</feature>
<dbReference type="PROSITE" id="PS51918">
    <property type="entry name" value="RADICAL_SAM"/>
    <property type="match status" value="1"/>
</dbReference>
<dbReference type="InterPro" id="IPR006638">
    <property type="entry name" value="Elp3/MiaA/NifB-like_rSAM"/>
</dbReference>
<comment type="function">
    <text evidence="1 9">Catalyzes the methylthiolation of N6-(dimethylallyl)adenosine (i(6)A), leading to the formation of 2-methylthio-N6-(dimethylallyl)adenosine (ms(2)i(6)A) at position 37 in tRNAs that read codons beginning with uridine.</text>
</comment>
<dbReference type="PANTHER" id="PTHR43020">
    <property type="entry name" value="CDK5 REGULATORY SUBUNIT-ASSOCIATED PROTEIN 1"/>
    <property type="match status" value="1"/>
</dbReference>
<dbReference type="RefSeq" id="WP_190954499.1">
    <property type="nucleotide sequence ID" value="NZ_JACJTU010000005.1"/>
</dbReference>
<dbReference type="SFLD" id="SFLDG01082">
    <property type="entry name" value="B12-binding_domain_containing"/>
    <property type="match status" value="1"/>
</dbReference>
<dbReference type="PROSITE" id="PS01278">
    <property type="entry name" value="MTTASE_RADICAL"/>
    <property type="match status" value="1"/>
</dbReference>
<evidence type="ECO:0000313" key="14">
    <source>
        <dbReference type="Proteomes" id="UP000637383"/>
    </source>
</evidence>
<comment type="cofactor">
    <cofactor evidence="9">
        <name>[4Fe-4S] cluster</name>
        <dbReference type="ChEBI" id="CHEBI:49883"/>
    </cofactor>
    <text evidence="9">Binds 2 [4Fe-4S] clusters. One cluster is coordinated with 3 cysteines and an exchangeable S-adenosyl-L-methionine.</text>
</comment>
<feature type="domain" description="MTTase N-terminal" evidence="11">
    <location>
        <begin position="6"/>
        <end position="122"/>
    </location>
</feature>
<dbReference type="Gene3D" id="3.80.30.20">
    <property type="entry name" value="tm_1862 like domain"/>
    <property type="match status" value="1"/>
</dbReference>
<dbReference type="Pfam" id="PF00919">
    <property type="entry name" value="UPF0004"/>
    <property type="match status" value="1"/>
</dbReference>
<feature type="binding site" evidence="9">
    <location>
        <position position="157"/>
    </location>
    <ligand>
        <name>[4Fe-4S] cluster</name>
        <dbReference type="ChEBI" id="CHEBI:49883"/>
        <label>2</label>
        <note>4Fe-4S-S-AdoMet</note>
    </ligand>
</feature>
<comment type="subcellular location">
    <subcellularLocation>
        <location evidence="9">Cytoplasm</location>
    </subcellularLocation>
</comment>
<dbReference type="Proteomes" id="UP000637383">
    <property type="component" value="Unassembled WGS sequence"/>
</dbReference>
<evidence type="ECO:0000256" key="6">
    <source>
        <dbReference type="ARBA" id="ARBA00023004"/>
    </source>
</evidence>
<evidence type="ECO:0000313" key="13">
    <source>
        <dbReference type="EMBL" id="MBD2733759.1"/>
    </source>
</evidence>
<evidence type="ECO:0000256" key="3">
    <source>
        <dbReference type="ARBA" id="ARBA00022679"/>
    </source>
</evidence>
<evidence type="ECO:0000256" key="9">
    <source>
        <dbReference type="HAMAP-Rule" id="MF_01864"/>
    </source>
</evidence>
<dbReference type="InterPro" id="IPR020612">
    <property type="entry name" value="Methylthiotransferase_CS"/>
</dbReference>
<reference evidence="13 14" key="1">
    <citation type="journal article" date="2020" name="ISME J.">
        <title>Comparative genomics reveals insights into cyanobacterial evolution and habitat adaptation.</title>
        <authorList>
            <person name="Chen M.Y."/>
            <person name="Teng W.K."/>
            <person name="Zhao L."/>
            <person name="Hu C.X."/>
            <person name="Zhou Y.K."/>
            <person name="Han B.P."/>
            <person name="Song L.R."/>
            <person name="Shu W.S."/>
        </authorList>
    </citation>
    <scope>NUCLEOTIDE SEQUENCE [LARGE SCALE GENOMIC DNA]</scope>
    <source>
        <strain evidence="13 14">FACHB-159</strain>
    </source>
</reference>
<protein>
    <recommendedName>
        <fullName evidence="8 9">tRNA-2-methylthio-N(6)-dimethylallyladenosine synthase</fullName>
        <ecNumber evidence="8 9">2.8.4.3</ecNumber>
    </recommendedName>
    <alternativeName>
        <fullName evidence="9">(Dimethylallyl)adenosine tRNA methylthiotransferase MiaB</fullName>
    </alternativeName>
    <alternativeName>
        <fullName evidence="9">tRNA-i(6)A37 methylthiotransferase</fullName>
    </alternativeName>
</protein>
<dbReference type="HAMAP" id="MF_01864">
    <property type="entry name" value="tRNA_metthiotr_MiaB"/>
    <property type="match status" value="1"/>
</dbReference>
<dbReference type="SFLD" id="SFLDS00029">
    <property type="entry name" value="Radical_SAM"/>
    <property type="match status" value="1"/>
</dbReference>
<dbReference type="InterPro" id="IPR002792">
    <property type="entry name" value="TRAM_dom"/>
</dbReference>
<proteinExistence type="inferred from homology"/>
<dbReference type="InterPro" id="IPR005839">
    <property type="entry name" value="Methylthiotransferase"/>
</dbReference>
<dbReference type="SFLD" id="SFLDF00273">
    <property type="entry name" value="(dimethylallyl)adenosine_tRNA"/>
    <property type="match status" value="1"/>
</dbReference>
<dbReference type="NCBIfam" id="TIGR00089">
    <property type="entry name" value="MiaB/RimO family radical SAM methylthiotransferase"/>
    <property type="match status" value="1"/>
</dbReference>
<keyword evidence="9" id="KW-0819">tRNA processing</keyword>
<feature type="binding site" evidence="9">
    <location>
        <position position="161"/>
    </location>
    <ligand>
        <name>[4Fe-4S] cluster</name>
        <dbReference type="ChEBI" id="CHEBI:49883"/>
        <label>2</label>
        <note>4Fe-4S-S-AdoMet</note>
    </ligand>
</feature>
<feature type="domain" description="TRAM" evidence="10">
    <location>
        <begin position="383"/>
        <end position="447"/>
    </location>
</feature>
<comment type="similarity">
    <text evidence="9">Belongs to the methylthiotransferase family. MiaB subfamily.</text>
</comment>
<dbReference type="InterPro" id="IPR023404">
    <property type="entry name" value="rSAM_horseshoe"/>
</dbReference>
<dbReference type="CDD" id="cd01335">
    <property type="entry name" value="Radical_SAM"/>
    <property type="match status" value="1"/>
</dbReference>
<keyword evidence="7 9" id="KW-0411">Iron-sulfur</keyword>
<feature type="binding site" evidence="9">
    <location>
        <position position="85"/>
    </location>
    <ligand>
        <name>[4Fe-4S] cluster</name>
        <dbReference type="ChEBI" id="CHEBI:49883"/>
        <label>1</label>
    </ligand>
</feature>
<dbReference type="Pfam" id="PF04055">
    <property type="entry name" value="Radical_SAM"/>
    <property type="match status" value="1"/>
</dbReference>
<evidence type="ECO:0000259" key="12">
    <source>
        <dbReference type="PROSITE" id="PS51918"/>
    </source>
</evidence>
<dbReference type="NCBIfam" id="TIGR01574">
    <property type="entry name" value="miaB-methiolase"/>
    <property type="match status" value="1"/>
</dbReference>
<evidence type="ECO:0000256" key="1">
    <source>
        <dbReference type="ARBA" id="ARBA00003234"/>
    </source>
</evidence>
<accession>A0ABR8K2V4</accession>
<dbReference type="EMBL" id="JACJTU010000005">
    <property type="protein sequence ID" value="MBD2733759.1"/>
    <property type="molecule type" value="Genomic_DNA"/>
</dbReference>
<evidence type="ECO:0000256" key="5">
    <source>
        <dbReference type="ARBA" id="ARBA00022723"/>
    </source>
</evidence>
<evidence type="ECO:0000259" key="10">
    <source>
        <dbReference type="PROSITE" id="PS50926"/>
    </source>
</evidence>
<dbReference type="InterPro" id="IPR013848">
    <property type="entry name" value="Methylthiotransferase_N"/>
</dbReference>
<feature type="domain" description="Radical SAM core" evidence="12">
    <location>
        <begin position="143"/>
        <end position="381"/>
    </location>
</feature>
<keyword evidence="14" id="KW-1185">Reference proteome</keyword>
<keyword evidence="9" id="KW-0963">Cytoplasm</keyword>
<dbReference type="EC" id="2.8.4.3" evidence="8 9"/>
<keyword evidence="2 9" id="KW-0004">4Fe-4S</keyword>
<keyword evidence="3 9" id="KW-0808">Transferase</keyword>
<evidence type="ECO:0000256" key="7">
    <source>
        <dbReference type="ARBA" id="ARBA00023014"/>
    </source>
</evidence>
<feature type="binding site" evidence="9">
    <location>
        <position position="15"/>
    </location>
    <ligand>
        <name>[4Fe-4S] cluster</name>
        <dbReference type="ChEBI" id="CHEBI:49883"/>
        <label>1</label>
    </ligand>
</feature>
<keyword evidence="4 9" id="KW-0949">S-adenosyl-L-methionine</keyword>
<dbReference type="Pfam" id="PF01938">
    <property type="entry name" value="TRAM"/>
    <property type="match status" value="1"/>
</dbReference>
<dbReference type="PANTHER" id="PTHR43020:SF2">
    <property type="entry name" value="MITOCHONDRIAL TRNA METHYLTHIOTRANSFERASE CDK5RAP1"/>
    <property type="match status" value="1"/>
</dbReference>
<evidence type="ECO:0000259" key="11">
    <source>
        <dbReference type="PROSITE" id="PS51449"/>
    </source>
</evidence>
<feature type="binding site" evidence="9">
    <location>
        <position position="51"/>
    </location>
    <ligand>
        <name>[4Fe-4S] cluster</name>
        <dbReference type="ChEBI" id="CHEBI:49883"/>
        <label>1</label>
    </ligand>
</feature>
<dbReference type="SFLD" id="SFLDG01061">
    <property type="entry name" value="methylthiotransferase"/>
    <property type="match status" value="1"/>
</dbReference>